<organism evidence="2 3">
    <name type="scientific">Staphylococcus massiliensis S46</name>
    <dbReference type="NCBI Taxonomy" id="1229783"/>
    <lineage>
        <taxon>Bacteria</taxon>
        <taxon>Bacillati</taxon>
        <taxon>Bacillota</taxon>
        <taxon>Bacilli</taxon>
        <taxon>Bacillales</taxon>
        <taxon>Staphylococcaceae</taxon>
        <taxon>Staphylococcus</taxon>
    </lineage>
</organism>
<feature type="binding site" evidence="1">
    <location>
        <position position="169"/>
    </location>
    <ligand>
        <name>Zn(2+)</name>
        <dbReference type="ChEBI" id="CHEBI:29105"/>
    </ligand>
</feature>
<dbReference type="GO" id="GO:0046872">
    <property type="term" value="F:metal ion binding"/>
    <property type="evidence" value="ECO:0007669"/>
    <property type="project" value="UniProtKB-KW"/>
</dbReference>
<name>K9ARR8_9STAP</name>
<evidence type="ECO:0000313" key="3">
    <source>
        <dbReference type="Proteomes" id="UP000009885"/>
    </source>
</evidence>
<dbReference type="Proteomes" id="UP000009885">
    <property type="component" value="Unassembled WGS sequence"/>
</dbReference>
<proteinExistence type="predicted"/>
<keyword evidence="1" id="KW-0862">Zinc</keyword>
<dbReference type="STRING" id="1229783.C273_11436"/>
<dbReference type="EMBL" id="AMSQ01000033">
    <property type="protein sequence ID" value="EKU45307.1"/>
    <property type="molecule type" value="Genomic_DNA"/>
</dbReference>
<accession>K9ARR8</accession>
<dbReference type="AlphaFoldDB" id="K9ARR8"/>
<comment type="caution">
    <text evidence="2">The sequence shown here is derived from an EMBL/GenBank/DDBJ whole genome shotgun (WGS) entry which is preliminary data.</text>
</comment>
<keyword evidence="1" id="KW-0479">Metal-binding</keyword>
<evidence type="ECO:0000313" key="2">
    <source>
        <dbReference type="EMBL" id="EKU45307.1"/>
    </source>
</evidence>
<keyword evidence="3" id="KW-1185">Reference proteome</keyword>
<evidence type="ECO:0000256" key="1">
    <source>
        <dbReference type="PIRSR" id="PIRSR607822-1"/>
    </source>
</evidence>
<feature type="non-terminal residue" evidence="2">
    <location>
        <position position="1"/>
    </location>
</feature>
<feature type="binding site" evidence="1">
    <location>
        <position position="168"/>
    </location>
    <ligand>
        <name>Zn(2+)</name>
        <dbReference type="ChEBI" id="CHEBI:29105"/>
    </ligand>
</feature>
<sequence length="251" mass="28513">NFDIKDIKIDFIEGISGLVTLLINCYKKFENKLFLEKALYLLPFIIKKFNSKQECLTGLAHGYSGIALAISALYNVTGDKYLYNLCIDILRFENNHYDSELGNWKDLRPNSDGRNNHYWCHGSAGIALSRLHILKNIGPNKLVENDLQIATRAILDDGLKSKLDHSLCHGTFSNLLILKEINKYYADKNINETITRTFKTLIIDIHKNGYKSGINSKNPINNFMLGKYGLAYAILKYENSSISNNILTLTL</sequence>
<dbReference type="eggNOG" id="COG4403">
    <property type="taxonomic scope" value="Bacteria"/>
</dbReference>
<dbReference type="SMART" id="SM01260">
    <property type="entry name" value="LANC_like"/>
    <property type="match status" value="1"/>
</dbReference>
<dbReference type="PRINTS" id="PR01950">
    <property type="entry name" value="LANCSUPER"/>
</dbReference>
<dbReference type="RefSeq" id="WP_009385247.1">
    <property type="nucleotide sequence ID" value="NZ_AMSQ01000033.1"/>
</dbReference>
<dbReference type="GO" id="GO:0031179">
    <property type="term" value="P:peptide modification"/>
    <property type="evidence" value="ECO:0007669"/>
    <property type="project" value="InterPro"/>
</dbReference>
<dbReference type="Pfam" id="PF05147">
    <property type="entry name" value="LANC_like"/>
    <property type="match status" value="1"/>
</dbReference>
<dbReference type="Gene3D" id="1.50.10.20">
    <property type="match status" value="1"/>
</dbReference>
<reference evidence="2 3" key="1">
    <citation type="journal article" date="2013" name="Genome Announc.">
        <title>Genome Sequence of Staphylococcus massiliensis Strain S46, Isolated from the Surface of Healthy Human Skin.</title>
        <authorList>
            <person name="Srivastav R."/>
            <person name="Singh A."/>
            <person name="Jangir P.K."/>
            <person name="Kumari C."/>
            <person name="Muduli S."/>
            <person name="Sharma R."/>
        </authorList>
    </citation>
    <scope>NUCLEOTIDE SEQUENCE [LARGE SCALE GENOMIC DNA]</scope>
    <source>
        <strain evidence="2 3">S46</strain>
    </source>
</reference>
<feature type="binding site" evidence="1">
    <location>
        <position position="120"/>
    </location>
    <ligand>
        <name>Zn(2+)</name>
        <dbReference type="ChEBI" id="CHEBI:29105"/>
    </ligand>
</feature>
<gene>
    <name evidence="2" type="ORF">C273_11436</name>
</gene>
<dbReference type="PATRIC" id="fig|1229783.3.peg.2262"/>
<dbReference type="SUPFAM" id="SSF158745">
    <property type="entry name" value="LanC-like"/>
    <property type="match status" value="1"/>
</dbReference>
<protein>
    <submittedName>
        <fullName evidence="2">Type 2 lantibiotic biosynthesis protein LanM</fullName>
    </submittedName>
</protein>
<dbReference type="InterPro" id="IPR007822">
    <property type="entry name" value="LANC-like"/>
</dbReference>